<dbReference type="EMBL" id="LAZR01022970">
    <property type="protein sequence ID" value="KKL80061.1"/>
    <property type="molecule type" value="Genomic_DNA"/>
</dbReference>
<reference evidence="2" key="1">
    <citation type="journal article" date="2015" name="Nature">
        <title>Complex archaea that bridge the gap between prokaryotes and eukaryotes.</title>
        <authorList>
            <person name="Spang A."/>
            <person name="Saw J.H."/>
            <person name="Jorgensen S.L."/>
            <person name="Zaremba-Niedzwiedzka K."/>
            <person name="Martijn J."/>
            <person name="Lind A.E."/>
            <person name="van Eijk R."/>
            <person name="Schleper C."/>
            <person name="Guy L."/>
            <person name="Ettema T.J."/>
        </authorList>
    </citation>
    <scope>NUCLEOTIDE SEQUENCE</scope>
</reference>
<sequence>LGPNVVLCNARYPKSIDVKRNLVGPTIKEYAKIGANSTILSGVKVGKHALIGAGTTVVSNVQDYAIVTGNPGKKIGDIRNLNKYELE</sequence>
<evidence type="ECO:0000313" key="2">
    <source>
        <dbReference type="EMBL" id="KKL80061.1"/>
    </source>
</evidence>
<proteinExistence type="predicted"/>
<evidence type="ECO:0000256" key="1">
    <source>
        <dbReference type="ARBA" id="ARBA00022679"/>
    </source>
</evidence>
<name>A0A0F9FNH9_9ZZZZ</name>
<dbReference type="GO" id="GO:0016740">
    <property type="term" value="F:transferase activity"/>
    <property type="evidence" value="ECO:0007669"/>
    <property type="project" value="UniProtKB-KW"/>
</dbReference>
<dbReference type="InterPro" id="IPR018357">
    <property type="entry name" value="Hexapep_transf_CS"/>
</dbReference>
<dbReference type="AlphaFoldDB" id="A0A0F9FNH9"/>
<organism evidence="2">
    <name type="scientific">marine sediment metagenome</name>
    <dbReference type="NCBI Taxonomy" id="412755"/>
    <lineage>
        <taxon>unclassified sequences</taxon>
        <taxon>metagenomes</taxon>
        <taxon>ecological metagenomes</taxon>
    </lineage>
</organism>
<dbReference type="PANTHER" id="PTHR43300">
    <property type="entry name" value="ACETYLTRANSFERASE"/>
    <property type="match status" value="1"/>
</dbReference>
<dbReference type="InterPro" id="IPR001451">
    <property type="entry name" value="Hexapep"/>
</dbReference>
<protein>
    <recommendedName>
        <fullName evidence="3">Acetyltransferase</fullName>
    </recommendedName>
</protein>
<dbReference type="InterPro" id="IPR050179">
    <property type="entry name" value="Trans_hexapeptide_repeat"/>
</dbReference>
<dbReference type="Pfam" id="PF00132">
    <property type="entry name" value="Hexapep"/>
    <property type="match status" value="1"/>
</dbReference>
<comment type="caution">
    <text evidence="2">The sequence shown here is derived from an EMBL/GenBank/DDBJ whole genome shotgun (WGS) entry which is preliminary data.</text>
</comment>
<evidence type="ECO:0008006" key="3">
    <source>
        <dbReference type="Google" id="ProtNLM"/>
    </source>
</evidence>
<dbReference type="Gene3D" id="2.160.10.10">
    <property type="entry name" value="Hexapeptide repeat proteins"/>
    <property type="match status" value="1"/>
</dbReference>
<keyword evidence="1" id="KW-0808">Transferase</keyword>
<dbReference type="PROSITE" id="PS00101">
    <property type="entry name" value="HEXAPEP_TRANSFERASES"/>
    <property type="match status" value="1"/>
</dbReference>
<accession>A0A0F9FNH9</accession>
<dbReference type="SUPFAM" id="SSF51161">
    <property type="entry name" value="Trimeric LpxA-like enzymes"/>
    <property type="match status" value="1"/>
</dbReference>
<gene>
    <name evidence="2" type="ORF">LCGC14_2008550</name>
</gene>
<feature type="non-terminal residue" evidence="2">
    <location>
        <position position="1"/>
    </location>
</feature>
<dbReference type="PANTHER" id="PTHR43300:SF4">
    <property type="entry name" value="ACYL-[ACYL-CARRIER-PROTEIN]--UDP-N-ACETYLGLUCOSAMINE O-ACYLTRANSFERASE"/>
    <property type="match status" value="1"/>
</dbReference>
<dbReference type="InterPro" id="IPR011004">
    <property type="entry name" value="Trimer_LpxA-like_sf"/>
</dbReference>